<dbReference type="SUPFAM" id="SSF53067">
    <property type="entry name" value="Actin-like ATPase domain"/>
    <property type="match status" value="2"/>
</dbReference>
<name>A0AAW2I3W0_9NEOP</name>
<dbReference type="Gene3D" id="3.90.640.10">
    <property type="entry name" value="Actin, Chain A, domain 4"/>
    <property type="match status" value="1"/>
</dbReference>
<dbReference type="PANTHER" id="PTHR11937">
    <property type="entry name" value="ACTIN"/>
    <property type="match status" value="1"/>
</dbReference>
<dbReference type="InterPro" id="IPR043129">
    <property type="entry name" value="ATPase_NBD"/>
</dbReference>
<dbReference type="EMBL" id="JARGDH010000002">
    <property type="protein sequence ID" value="KAL0276631.1"/>
    <property type="molecule type" value="Genomic_DNA"/>
</dbReference>
<sequence>MAGLQTKIIVMDVGYRYTKLGVSGDSHPRCIIPTTFRDPKSGTVKSVFDYKKPEELYNNFVEFLHYLYFKKILISPKDTTVVVVDSLLSTIQIRETLAKVLFCHLQIASLLMVPSHVVALYTLGVPTALVVDIGYQEATVIPVLRGLPDLYKDADAEKAETVKNLSDKAIEDIKVRLCFVTTLDRSRKIDAGEEVRHPPCVDYNVSGSEMLRVSGKIRETACEVLFQLDNDEISLTLMLLNALTKCPIDMRRALAGNIFLIGGTSSLPGMKSRLLNELRHYVKTPKYQNKLFIDSFKMHSAPSKENYTAWLGGSIVGSTEVVNMHSITKEVYKREKDIPDWANLKYNTISVDK</sequence>
<comment type="similarity">
    <text evidence="1">Belongs to the actin family.</text>
</comment>
<comment type="caution">
    <text evidence="2">The sequence shown here is derived from an EMBL/GenBank/DDBJ whole genome shotgun (WGS) entry which is preliminary data.</text>
</comment>
<dbReference type="InterPro" id="IPR004000">
    <property type="entry name" value="Actin"/>
</dbReference>
<evidence type="ECO:0000313" key="2">
    <source>
        <dbReference type="EMBL" id="KAL0276631.1"/>
    </source>
</evidence>
<accession>A0AAW2I3W0</accession>
<dbReference type="CDD" id="cd10207">
    <property type="entry name" value="ASKHA_NBD_Arp10"/>
    <property type="match status" value="1"/>
</dbReference>
<reference evidence="2" key="1">
    <citation type="journal article" date="2024" name="Gigascience">
        <title>Chromosome-level genome of the poultry shaft louse Menopon gallinae provides insight into the host-switching and adaptive evolution of parasitic lice.</title>
        <authorList>
            <person name="Xu Y."/>
            <person name="Ma L."/>
            <person name="Liu S."/>
            <person name="Liang Y."/>
            <person name="Liu Q."/>
            <person name="He Z."/>
            <person name="Tian L."/>
            <person name="Duan Y."/>
            <person name="Cai W."/>
            <person name="Li H."/>
            <person name="Song F."/>
        </authorList>
    </citation>
    <scope>NUCLEOTIDE SEQUENCE</scope>
    <source>
        <strain evidence="2">Cailab_2023a</strain>
    </source>
</reference>
<organism evidence="2">
    <name type="scientific">Menopon gallinae</name>
    <name type="common">poultry shaft louse</name>
    <dbReference type="NCBI Taxonomy" id="328185"/>
    <lineage>
        <taxon>Eukaryota</taxon>
        <taxon>Metazoa</taxon>
        <taxon>Ecdysozoa</taxon>
        <taxon>Arthropoda</taxon>
        <taxon>Hexapoda</taxon>
        <taxon>Insecta</taxon>
        <taxon>Pterygota</taxon>
        <taxon>Neoptera</taxon>
        <taxon>Paraneoptera</taxon>
        <taxon>Psocodea</taxon>
        <taxon>Troctomorpha</taxon>
        <taxon>Phthiraptera</taxon>
        <taxon>Amblycera</taxon>
        <taxon>Menoponidae</taxon>
        <taxon>Menopon</taxon>
    </lineage>
</organism>
<proteinExistence type="inferred from homology"/>
<protein>
    <recommendedName>
        <fullName evidence="3">Actin-related protein 10</fullName>
    </recommendedName>
</protein>
<evidence type="ECO:0008006" key="3">
    <source>
        <dbReference type="Google" id="ProtNLM"/>
    </source>
</evidence>
<dbReference type="Pfam" id="PF00022">
    <property type="entry name" value="Actin"/>
    <property type="match status" value="1"/>
</dbReference>
<gene>
    <name evidence="2" type="ORF">PYX00_004164</name>
</gene>
<dbReference type="AlphaFoldDB" id="A0AAW2I3W0"/>
<dbReference type="Gene3D" id="3.30.420.40">
    <property type="match status" value="4"/>
</dbReference>
<evidence type="ECO:0000256" key="1">
    <source>
        <dbReference type="RuleBase" id="RU000487"/>
    </source>
</evidence>
<dbReference type="SMART" id="SM00268">
    <property type="entry name" value="ACTIN"/>
    <property type="match status" value="1"/>
</dbReference>